<evidence type="ECO:0000313" key="8">
    <source>
        <dbReference type="Proteomes" id="UP000240243"/>
    </source>
</evidence>
<dbReference type="Pfam" id="PF04116">
    <property type="entry name" value="FA_hydroxylase"/>
    <property type="match status" value="1"/>
</dbReference>
<keyword evidence="2 5" id="KW-0812">Transmembrane</keyword>
<feature type="domain" description="Fatty acid hydroxylase" evidence="6">
    <location>
        <begin position="140"/>
        <end position="286"/>
    </location>
</feature>
<dbReference type="InterPro" id="IPR050307">
    <property type="entry name" value="Sterol_Desaturase_Related"/>
</dbReference>
<dbReference type="OrthoDB" id="9770329at2"/>
<dbReference type="RefSeq" id="WP_106729231.1">
    <property type="nucleotide sequence ID" value="NZ_PXYG01000002.1"/>
</dbReference>
<gene>
    <name evidence="7" type="ORF">C7H85_08330</name>
</gene>
<dbReference type="EMBL" id="PXYG01000002">
    <property type="protein sequence ID" value="PSJ46618.1"/>
    <property type="molecule type" value="Genomic_DNA"/>
</dbReference>
<comment type="caution">
    <text evidence="7">The sequence shown here is derived from an EMBL/GenBank/DDBJ whole genome shotgun (WGS) entry which is preliminary data.</text>
</comment>
<sequence>MEPFSALADALYGLLWLPLWHKFTGLFDLNGRMGIFFLAISGLVAYGLYRRQRRQGYTQANGFWHYLGGREVWWHPSARLDYQYYFVRALLHLALVLPVLIWLDPYLLRSADVRGLLNELWGARPWAGESTGLMLGYGLGAFLVADCVHYWVHRAFHCRWLWEFHKVHHSATVMVPFTASRVHIVEKLAEKLCKGTALALFAGLFFYLSGGKVGKYTLFGASYLVLIFNSLAANLRHTHVWLSFGPRIEHLINSPAQHQIHHSRDPRHFNHNFGTNLSLWDWLFGTLYVTTARPEPLQFGVGPRDNERYQRMSTLILRPFWVTGLKLWRALQGIIPAVRSAHRRVE</sequence>
<evidence type="ECO:0000259" key="6">
    <source>
        <dbReference type="Pfam" id="PF04116"/>
    </source>
</evidence>
<evidence type="ECO:0000256" key="3">
    <source>
        <dbReference type="ARBA" id="ARBA00022989"/>
    </source>
</evidence>
<feature type="transmembrane region" description="Helical" evidence="5">
    <location>
        <begin position="85"/>
        <end position="103"/>
    </location>
</feature>
<dbReference type="GO" id="GO:0016491">
    <property type="term" value="F:oxidoreductase activity"/>
    <property type="evidence" value="ECO:0007669"/>
    <property type="project" value="InterPro"/>
</dbReference>
<dbReference type="InterPro" id="IPR006694">
    <property type="entry name" value="Fatty_acid_hydroxylase"/>
</dbReference>
<dbReference type="PANTHER" id="PTHR11863">
    <property type="entry name" value="STEROL DESATURASE"/>
    <property type="match status" value="1"/>
</dbReference>
<dbReference type="Proteomes" id="UP000240243">
    <property type="component" value="Unassembled WGS sequence"/>
</dbReference>
<proteinExistence type="predicted"/>
<evidence type="ECO:0000256" key="5">
    <source>
        <dbReference type="SAM" id="Phobius"/>
    </source>
</evidence>
<evidence type="ECO:0000313" key="7">
    <source>
        <dbReference type="EMBL" id="PSJ46618.1"/>
    </source>
</evidence>
<dbReference type="AlphaFoldDB" id="A0A2P7R8R1"/>
<keyword evidence="3 5" id="KW-1133">Transmembrane helix</keyword>
<dbReference type="GO" id="GO:0005506">
    <property type="term" value="F:iron ion binding"/>
    <property type="evidence" value="ECO:0007669"/>
    <property type="project" value="InterPro"/>
</dbReference>
<keyword evidence="8" id="KW-1185">Reference proteome</keyword>
<feature type="transmembrane region" description="Helical" evidence="5">
    <location>
        <begin position="29"/>
        <end position="49"/>
    </location>
</feature>
<accession>A0A2P7R8R1</accession>
<dbReference type="GO" id="GO:0016020">
    <property type="term" value="C:membrane"/>
    <property type="evidence" value="ECO:0007669"/>
    <property type="project" value="UniProtKB-SubCell"/>
</dbReference>
<evidence type="ECO:0000256" key="1">
    <source>
        <dbReference type="ARBA" id="ARBA00004370"/>
    </source>
</evidence>
<feature type="transmembrane region" description="Helical" evidence="5">
    <location>
        <begin position="192"/>
        <end position="210"/>
    </location>
</feature>
<evidence type="ECO:0000256" key="4">
    <source>
        <dbReference type="ARBA" id="ARBA00023136"/>
    </source>
</evidence>
<comment type="subcellular location">
    <subcellularLocation>
        <location evidence="1">Membrane</location>
    </subcellularLocation>
</comment>
<dbReference type="GO" id="GO:0008610">
    <property type="term" value="P:lipid biosynthetic process"/>
    <property type="evidence" value="ECO:0007669"/>
    <property type="project" value="InterPro"/>
</dbReference>
<reference evidence="7 8" key="1">
    <citation type="submission" date="2018-03" db="EMBL/GenBank/DDBJ databases">
        <title>The draft genome of Zobellella sp. 59N8.</title>
        <authorList>
            <person name="Liu L."/>
            <person name="Li L."/>
            <person name="Zhang X."/>
            <person name="Liang L."/>
            <person name="Wang T."/>
        </authorList>
    </citation>
    <scope>NUCLEOTIDE SEQUENCE [LARGE SCALE GENOMIC DNA]</scope>
    <source>
        <strain evidence="7 8">59N8</strain>
    </source>
</reference>
<feature type="transmembrane region" description="Helical" evidence="5">
    <location>
        <begin position="134"/>
        <end position="152"/>
    </location>
</feature>
<organism evidence="7 8">
    <name type="scientific">Zobellella endophytica</name>
    <dbReference type="NCBI Taxonomy" id="2116700"/>
    <lineage>
        <taxon>Bacteria</taxon>
        <taxon>Pseudomonadati</taxon>
        <taxon>Pseudomonadota</taxon>
        <taxon>Gammaproteobacteria</taxon>
        <taxon>Aeromonadales</taxon>
        <taxon>Aeromonadaceae</taxon>
        <taxon>Zobellella</taxon>
    </lineage>
</organism>
<evidence type="ECO:0000256" key="2">
    <source>
        <dbReference type="ARBA" id="ARBA00022692"/>
    </source>
</evidence>
<name>A0A2P7R8R1_9GAMM</name>
<keyword evidence="4 5" id="KW-0472">Membrane</keyword>
<protein>
    <submittedName>
        <fullName evidence="7">Sterol desaturase</fullName>
    </submittedName>
</protein>